<accession>A0A1C7M890</accession>
<comment type="similarity">
    <text evidence="3">Belongs to the cytochrome c oxidase VIIc family.</text>
</comment>
<keyword evidence="5" id="KW-0496">Mitochondrion</keyword>
<keyword evidence="4" id="KW-0999">Mitochondrion inner membrane</keyword>
<feature type="transmembrane region" description="Helical" evidence="7">
    <location>
        <begin position="52"/>
        <end position="71"/>
    </location>
</feature>
<gene>
    <name evidence="8" type="ORF">A0H81_07285</name>
</gene>
<dbReference type="UniPathway" id="UPA00705"/>
<dbReference type="Proteomes" id="UP000092993">
    <property type="component" value="Unassembled WGS sequence"/>
</dbReference>
<comment type="subcellular location">
    <subcellularLocation>
        <location evidence="1">Mitochondrion inner membrane</location>
        <topology evidence="1">Single-pass membrane protein</topology>
    </subcellularLocation>
</comment>
<comment type="pathway">
    <text evidence="2">Energy metabolism; oxidative phosphorylation.</text>
</comment>
<evidence type="ECO:0000256" key="4">
    <source>
        <dbReference type="ARBA" id="ARBA00022792"/>
    </source>
</evidence>
<proteinExistence type="inferred from homology"/>
<evidence type="ECO:0000256" key="6">
    <source>
        <dbReference type="ARBA" id="ARBA00023136"/>
    </source>
</evidence>
<comment type="caution">
    <text evidence="8">The sequence shown here is derived from an EMBL/GenBank/DDBJ whole genome shotgun (WGS) entry which is preliminary data.</text>
</comment>
<protein>
    <submittedName>
        <fullName evidence="8">Uncharacterized protein</fullName>
    </submittedName>
</protein>
<dbReference type="AlphaFoldDB" id="A0A1C7M890"/>
<name>A0A1C7M890_GRIFR</name>
<dbReference type="SUPFAM" id="SSF81427">
    <property type="entry name" value="Mitochondrial cytochrome c oxidase subunit VIIc (aka VIIIa)"/>
    <property type="match status" value="1"/>
</dbReference>
<sequence>MSLLGRVSQSSLRVARLPRSSVARVRFVHAEHGVHNNFPFSYANKRSFAVKYAALASTAFSVPFIAVIYQLDIFKPVSSSALCMCDPLRYFTHDSICCGSSMITHISNARGGTLISSARPTVTAIYPAVCPNEHDLLMPIGSHRSVLGQYSVIMFPPAHMHASSFARRRDVHFPLTWTACPALMHHIAQPLPSFSV</sequence>
<evidence type="ECO:0000256" key="7">
    <source>
        <dbReference type="SAM" id="Phobius"/>
    </source>
</evidence>
<dbReference type="Gene3D" id="4.10.49.10">
    <property type="entry name" value="Cytochrome c oxidase subunit VIIc"/>
    <property type="match status" value="1"/>
</dbReference>
<evidence type="ECO:0000256" key="1">
    <source>
        <dbReference type="ARBA" id="ARBA00004434"/>
    </source>
</evidence>
<dbReference type="InterPro" id="IPR004202">
    <property type="entry name" value="COX7C/Cox8"/>
</dbReference>
<evidence type="ECO:0000313" key="8">
    <source>
        <dbReference type="EMBL" id="OBZ73120.1"/>
    </source>
</evidence>
<dbReference type="GO" id="GO:0006123">
    <property type="term" value="P:mitochondrial electron transport, cytochrome c to oxygen"/>
    <property type="evidence" value="ECO:0007669"/>
    <property type="project" value="InterPro"/>
</dbReference>
<evidence type="ECO:0000313" key="9">
    <source>
        <dbReference type="Proteomes" id="UP000092993"/>
    </source>
</evidence>
<evidence type="ECO:0000256" key="3">
    <source>
        <dbReference type="ARBA" id="ARBA00010514"/>
    </source>
</evidence>
<reference evidence="8 9" key="1">
    <citation type="submission" date="2016-03" db="EMBL/GenBank/DDBJ databases">
        <title>Whole genome sequencing of Grifola frondosa 9006-11.</title>
        <authorList>
            <person name="Min B."/>
            <person name="Park H."/>
            <person name="Kim J.-G."/>
            <person name="Cho H."/>
            <person name="Oh Y.-L."/>
            <person name="Kong W.-S."/>
            <person name="Choi I.-G."/>
        </authorList>
    </citation>
    <scope>NUCLEOTIDE SEQUENCE [LARGE SCALE GENOMIC DNA]</scope>
    <source>
        <strain evidence="8 9">9006-11</strain>
    </source>
</reference>
<keyword evidence="6 7" id="KW-0472">Membrane</keyword>
<organism evidence="8 9">
    <name type="scientific">Grifola frondosa</name>
    <name type="common">Maitake</name>
    <name type="synonym">Polyporus frondosus</name>
    <dbReference type="NCBI Taxonomy" id="5627"/>
    <lineage>
        <taxon>Eukaryota</taxon>
        <taxon>Fungi</taxon>
        <taxon>Dikarya</taxon>
        <taxon>Basidiomycota</taxon>
        <taxon>Agaricomycotina</taxon>
        <taxon>Agaricomycetes</taxon>
        <taxon>Polyporales</taxon>
        <taxon>Grifolaceae</taxon>
        <taxon>Grifola</taxon>
    </lineage>
</organism>
<evidence type="ECO:0000256" key="2">
    <source>
        <dbReference type="ARBA" id="ARBA00004673"/>
    </source>
</evidence>
<keyword evidence="7" id="KW-0812">Transmembrane</keyword>
<dbReference type="Pfam" id="PF02935">
    <property type="entry name" value="COX7C"/>
    <property type="match status" value="1"/>
</dbReference>
<keyword evidence="7" id="KW-1133">Transmembrane helix</keyword>
<evidence type="ECO:0000256" key="5">
    <source>
        <dbReference type="ARBA" id="ARBA00023128"/>
    </source>
</evidence>
<dbReference type="GO" id="GO:0005743">
    <property type="term" value="C:mitochondrial inner membrane"/>
    <property type="evidence" value="ECO:0007669"/>
    <property type="project" value="UniProtKB-SubCell"/>
</dbReference>
<dbReference type="OrthoDB" id="9974841at2759"/>
<dbReference type="EMBL" id="LUGG01000007">
    <property type="protein sequence ID" value="OBZ73120.1"/>
    <property type="molecule type" value="Genomic_DNA"/>
</dbReference>
<dbReference type="GO" id="GO:0045277">
    <property type="term" value="C:respiratory chain complex IV"/>
    <property type="evidence" value="ECO:0007669"/>
    <property type="project" value="InterPro"/>
</dbReference>
<keyword evidence="9" id="KW-1185">Reference proteome</keyword>
<dbReference type="InterPro" id="IPR036636">
    <property type="entry name" value="COX7C/Cox8_sf"/>
</dbReference>